<reference evidence="2 3" key="1">
    <citation type="submission" date="2015-09" db="EMBL/GenBank/DDBJ databases">
        <title>Trachymyrmex cornetzi WGS genome.</title>
        <authorList>
            <person name="Nygaard S."/>
            <person name="Hu H."/>
            <person name="Boomsma J."/>
            <person name="Zhang G."/>
        </authorList>
    </citation>
    <scope>NUCLEOTIDE SEQUENCE [LARGE SCALE GENOMIC DNA]</scope>
    <source>
        <strain evidence="2">Tcor2-1</strain>
        <tissue evidence="2">Whole body</tissue>
    </source>
</reference>
<keyword evidence="3" id="KW-1185">Reference proteome</keyword>
<feature type="domain" description="HAT C-terminal dimerisation" evidence="1">
    <location>
        <begin position="14"/>
        <end position="80"/>
    </location>
</feature>
<dbReference type="SUPFAM" id="SSF53098">
    <property type="entry name" value="Ribonuclease H-like"/>
    <property type="match status" value="1"/>
</dbReference>
<sequence length="93" mass="10897">LIEIKKYLHISESIEDHLQWWNKMKLLLPNLYKLMYCIYAIPITSSASKRAFSSAGLLITAKRSALKPSKFNKILFIYDNFKLIKDVYLKSVK</sequence>
<name>A0A151J6R1_9HYME</name>
<evidence type="ECO:0000313" key="2">
    <source>
        <dbReference type="EMBL" id="KYN19069.1"/>
    </source>
</evidence>
<organism evidence="2 3">
    <name type="scientific">Trachymyrmex cornetzi</name>
    <dbReference type="NCBI Taxonomy" id="471704"/>
    <lineage>
        <taxon>Eukaryota</taxon>
        <taxon>Metazoa</taxon>
        <taxon>Ecdysozoa</taxon>
        <taxon>Arthropoda</taxon>
        <taxon>Hexapoda</taxon>
        <taxon>Insecta</taxon>
        <taxon>Pterygota</taxon>
        <taxon>Neoptera</taxon>
        <taxon>Endopterygota</taxon>
        <taxon>Hymenoptera</taxon>
        <taxon>Apocrita</taxon>
        <taxon>Aculeata</taxon>
        <taxon>Formicoidea</taxon>
        <taxon>Formicidae</taxon>
        <taxon>Myrmicinae</taxon>
        <taxon>Trachymyrmex</taxon>
    </lineage>
</organism>
<dbReference type="InterPro" id="IPR012337">
    <property type="entry name" value="RNaseH-like_sf"/>
</dbReference>
<evidence type="ECO:0000259" key="1">
    <source>
        <dbReference type="Pfam" id="PF05699"/>
    </source>
</evidence>
<gene>
    <name evidence="2" type="ORF">ALC57_08608</name>
</gene>
<dbReference type="EMBL" id="KQ979802">
    <property type="protein sequence ID" value="KYN19069.1"/>
    <property type="molecule type" value="Genomic_DNA"/>
</dbReference>
<dbReference type="Pfam" id="PF05699">
    <property type="entry name" value="Dimer_Tnp_hAT"/>
    <property type="match status" value="1"/>
</dbReference>
<dbReference type="GO" id="GO:0046983">
    <property type="term" value="F:protein dimerization activity"/>
    <property type="evidence" value="ECO:0007669"/>
    <property type="project" value="InterPro"/>
</dbReference>
<feature type="non-terminal residue" evidence="2">
    <location>
        <position position="1"/>
    </location>
</feature>
<dbReference type="Proteomes" id="UP000078492">
    <property type="component" value="Unassembled WGS sequence"/>
</dbReference>
<proteinExistence type="predicted"/>
<dbReference type="InterPro" id="IPR008906">
    <property type="entry name" value="HATC_C_dom"/>
</dbReference>
<accession>A0A151J6R1</accession>
<protein>
    <submittedName>
        <fullName evidence="2">Zinc finger BED domain-containing protein 1</fullName>
    </submittedName>
</protein>
<evidence type="ECO:0000313" key="3">
    <source>
        <dbReference type="Proteomes" id="UP000078492"/>
    </source>
</evidence>
<dbReference type="AlphaFoldDB" id="A0A151J6R1"/>